<dbReference type="STRING" id="1391915.U7PWM0"/>
<feature type="compositionally biased region" description="Basic and acidic residues" evidence="2">
    <location>
        <begin position="737"/>
        <end position="754"/>
    </location>
</feature>
<feature type="region of interest" description="Disordered" evidence="2">
    <location>
        <begin position="499"/>
        <end position="656"/>
    </location>
</feature>
<dbReference type="eggNOG" id="ENOG502RS63">
    <property type="taxonomic scope" value="Eukaryota"/>
</dbReference>
<feature type="compositionally biased region" description="Polar residues" evidence="2">
    <location>
        <begin position="641"/>
        <end position="652"/>
    </location>
</feature>
<feature type="compositionally biased region" description="Low complexity" evidence="2">
    <location>
        <begin position="968"/>
        <end position="983"/>
    </location>
</feature>
<feature type="compositionally biased region" description="Polar residues" evidence="2">
    <location>
        <begin position="533"/>
        <end position="547"/>
    </location>
</feature>
<feature type="compositionally biased region" description="Polar residues" evidence="2">
    <location>
        <begin position="512"/>
        <end position="523"/>
    </location>
</feature>
<evidence type="ECO:0000313" key="4">
    <source>
        <dbReference type="Proteomes" id="UP000018087"/>
    </source>
</evidence>
<feature type="region of interest" description="Disordered" evidence="2">
    <location>
        <begin position="1263"/>
        <end position="1322"/>
    </location>
</feature>
<feature type="region of interest" description="Disordered" evidence="2">
    <location>
        <begin position="903"/>
        <end position="924"/>
    </location>
</feature>
<feature type="region of interest" description="Disordered" evidence="2">
    <location>
        <begin position="473"/>
        <end position="492"/>
    </location>
</feature>
<feature type="region of interest" description="Disordered" evidence="2">
    <location>
        <begin position="844"/>
        <end position="863"/>
    </location>
</feature>
<feature type="compositionally biased region" description="Basic and acidic residues" evidence="2">
    <location>
        <begin position="351"/>
        <end position="388"/>
    </location>
</feature>
<feature type="compositionally biased region" description="Basic and acidic residues" evidence="2">
    <location>
        <begin position="290"/>
        <end position="301"/>
    </location>
</feature>
<dbReference type="OrthoDB" id="3506470at2759"/>
<evidence type="ECO:0000313" key="3">
    <source>
        <dbReference type="EMBL" id="ERS99967.1"/>
    </source>
</evidence>
<evidence type="ECO:0000256" key="1">
    <source>
        <dbReference type="SAM" id="Coils"/>
    </source>
</evidence>
<feature type="region of interest" description="Disordered" evidence="2">
    <location>
        <begin position="966"/>
        <end position="986"/>
    </location>
</feature>
<feature type="compositionally biased region" description="Basic and acidic residues" evidence="2">
    <location>
        <begin position="808"/>
        <end position="817"/>
    </location>
</feature>
<proteinExistence type="predicted"/>
<feature type="compositionally biased region" description="Low complexity" evidence="2">
    <location>
        <begin position="1536"/>
        <end position="1549"/>
    </location>
</feature>
<feature type="region of interest" description="Disordered" evidence="2">
    <location>
        <begin position="1466"/>
        <end position="1488"/>
    </location>
</feature>
<name>U7PWM0_SPOS1</name>
<feature type="region of interest" description="Disordered" evidence="2">
    <location>
        <begin position="147"/>
        <end position="301"/>
    </location>
</feature>
<feature type="compositionally biased region" description="Low complexity" evidence="2">
    <location>
        <begin position="1072"/>
        <end position="1096"/>
    </location>
</feature>
<organism evidence="3 4">
    <name type="scientific">Sporothrix schenckii (strain ATCC 58251 / de Perez 2211183)</name>
    <name type="common">Rose-picker's disease fungus</name>
    <dbReference type="NCBI Taxonomy" id="1391915"/>
    <lineage>
        <taxon>Eukaryota</taxon>
        <taxon>Fungi</taxon>
        <taxon>Dikarya</taxon>
        <taxon>Ascomycota</taxon>
        <taxon>Pezizomycotina</taxon>
        <taxon>Sordariomycetes</taxon>
        <taxon>Sordariomycetidae</taxon>
        <taxon>Ophiostomatales</taxon>
        <taxon>Ophiostomataceae</taxon>
        <taxon>Sporothrix</taxon>
    </lineage>
</organism>
<feature type="region of interest" description="Disordered" evidence="2">
    <location>
        <begin position="783"/>
        <end position="818"/>
    </location>
</feature>
<protein>
    <submittedName>
        <fullName evidence="3">Uncharacterized protein</fullName>
    </submittedName>
</protein>
<feature type="compositionally biased region" description="Polar residues" evidence="2">
    <location>
        <begin position="110"/>
        <end position="121"/>
    </location>
</feature>
<keyword evidence="4" id="KW-1185">Reference proteome</keyword>
<feature type="region of interest" description="Disordered" evidence="2">
    <location>
        <begin position="1010"/>
        <end position="1102"/>
    </location>
</feature>
<feature type="region of interest" description="Disordered" evidence="2">
    <location>
        <begin position="1424"/>
        <end position="1454"/>
    </location>
</feature>
<sequence>MDAACNFPEILALDLETTESLFPSKRMTSGAPRPMDAIFESQSIQDLGLDLGQLNHKLNNLSLEEASSILNSLGNLSALNNLNSLSSLSNPATLAYTSSPRNFLPGKTAPSGQNHTHNQPARQDHHTRSKSTTHAIPNDLASYLRQSQYQHQHRGEFSNFDDVEDTRLSQRPTTAGGIVDHDRDRGNSPGPVFSISRSKTKQQRSPSYSSSAVPRYAAGTGVNSTAAATHHQDPGHNTTGEWDTDSVDSFELPNIRLSRRNGGPGEGVSGQGRGGQGSESKSSPAPQQSMHERVQHQEDEQIQHWKQLQQLKQLRQLQQLQQQLQEKQQLQSLLEKQLMLQQKQEQKLMASHKDKEEDSTRLEQKEQSQPKATKKGDSVRKEQTDDTPSHLPQQTQTHLPAHTTPLLPQQKQQKQQMQQMQQNHLSVDAPSNYGHRDSYGSLYDSYNYGYHRYSHDSNRSNVSAITNTDIDDGASSIAGGGGGGGGGPRGRQQSVVTMATSVTSSGGPGCRFSSQSTRTTPSALGQYAKSGLAGSSQRESVATTASSGDRHVEFSLDTSRRGSTKAVTDNTSDGSDDVASGVQEENASKVKNAQDKEYGWPLSRNKSNNREGAVSQSSWMRFDDDDDNDGADADKDETYSDIKNTTGVSSNRPVPHVDSAAESKSIVISPVNFGGLPQRPKTAVGPMNGAPATDFRAINDHAAEKQNGQKIQALIIPGEPVSSTFTDVPQRLSSLSHQDRKALPIREHDSEQQNKAHHNHEHKLRHFLSFSDVSVFSEAPRGRRADALNDRPRTSSSSQYQMRPDYAVTERRSRFDTESIVDPEEPPVLLEKTVYRKPVARTRTPLDMPPIQKAAHKSTPSEHLIRRGREVFSVTRSGVNDNVGDNTHDASKQPFVEPLLVSQFDDDSDGDHHTGAASDHDDDDDCEIEKHLAENDADLFGDFEGAYNYDEGQDKIMLATMMPFSKQPPRSVRSIRSVSPGRPLDALPELHERPVIASVAALVENPEETSSHLQSWIEHASKSQLELAQEQQQQQQKQHSRSAAPRTREAIYDDDDQHADEARDVVPESIEAPNVRPRTAPNAAAPEAASPSAAATTGQYELQSALQQAQPVPLQFFSQPGTVGIPLPREVVDTLRVSVSCFPETMLNLSSFSIQTIRTYSRKVRRCSQTDADSTYRLLMAPQSPGTLPPSPTSMAHGIPPLSPTSPTSMSFDLGTGVSRTMTAPSLASNSSHRFWKLPKKIANNTRSAAPNLHLFTNFRSSNSSSNIGGLNDSSNKEYPASPTASMTPSMPRLSTTGRHGSSRTENNFMSMSSGGIGEGDQQGKASFLSLKRIFPTGSDYLCEALYAHIIAFNYISLLCPPPPSAASEDAAAGVDARVVPGVAQPSSSDAVTTSHTMTTVASSATLIETTQQQRRQTIRIYVGSDVPLPAMSDDGPSSSDHGTRSRHQPLEELDEMRLNANTSSRLLSMSSSRPPSRGYSAHDDNDDARMISRKAALLLGITETLEPETASMGGPSSVNGHGRGKKPSTASGGASELSSPTSLRSSSLVRRYNSMRRRMAQSISESAEAAAASAADPNDHSFAARATRAAVASKMIMKSLPGSISGGNNNSNNYSKPKSVEISKPFYEAADVPIPTEGVPATVAAATAAAVATAASDASMRDLHAGLHACISQLVATMKLTTGQLGNTLLNTEAARAIDPLFLRTLCELVRSQEEQF</sequence>
<feature type="compositionally biased region" description="Basic and acidic residues" evidence="2">
    <location>
        <begin position="586"/>
        <end position="598"/>
    </location>
</feature>
<feature type="region of interest" description="Disordered" evidence="2">
    <location>
        <begin position="736"/>
        <end position="761"/>
    </location>
</feature>
<feature type="compositionally biased region" description="Gly residues" evidence="2">
    <location>
        <begin position="262"/>
        <end position="277"/>
    </location>
</feature>
<feature type="compositionally biased region" description="Low complexity" evidence="2">
    <location>
        <begin position="1022"/>
        <end position="1037"/>
    </location>
</feature>
<dbReference type="Proteomes" id="UP000018087">
    <property type="component" value="Unassembled WGS sequence"/>
</dbReference>
<feature type="compositionally biased region" description="Low complexity" evidence="2">
    <location>
        <begin position="1263"/>
        <end position="1274"/>
    </location>
</feature>
<feature type="compositionally biased region" description="Low complexity" evidence="2">
    <location>
        <begin position="409"/>
        <end position="422"/>
    </location>
</feature>
<feature type="compositionally biased region" description="Low complexity" evidence="2">
    <location>
        <begin position="1466"/>
        <end position="1478"/>
    </location>
</feature>
<keyword evidence="1" id="KW-0175">Coiled coil</keyword>
<dbReference type="AlphaFoldDB" id="U7PWM0"/>
<gene>
    <name evidence="3" type="ORF">HMPREF1624_03336</name>
</gene>
<feature type="coiled-coil region" evidence="1">
    <location>
        <begin position="307"/>
        <end position="340"/>
    </location>
</feature>
<feature type="region of interest" description="Disordered" evidence="2">
    <location>
        <begin position="98"/>
        <end position="133"/>
    </location>
</feature>
<dbReference type="HOGENOM" id="CLU_240407_0_0_1"/>
<feature type="compositionally biased region" description="Gly residues" evidence="2">
    <location>
        <begin position="478"/>
        <end position="489"/>
    </location>
</feature>
<reference evidence="4" key="1">
    <citation type="journal article" date="2014" name="Genome Announc.">
        <title>Genome sequence of the pathogenic fungus Sporothrix schenckii (ATCC 58251).</title>
        <authorList>
            <person name="Cuomo C.A."/>
            <person name="Rodriguez-Del Valle N."/>
            <person name="Perez-Sanchez L."/>
            <person name="Abouelleil A."/>
            <person name="Goldberg J."/>
            <person name="Young S."/>
            <person name="Zeng Q."/>
            <person name="Birren B.W."/>
        </authorList>
    </citation>
    <scope>NUCLEOTIDE SEQUENCE [LARGE SCALE GENOMIC DNA]</scope>
    <source>
        <strain evidence="4">ATCC 58251 / de Perez 2211183</strain>
    </source>
</reference>
<evidence type="ECO:0000256" key="2">
    <source>
        <dbReference type="SAM" id="MobiDB-lite"/>
    </source>
</evidence>
<feature type="compositionally biased region" description="Polar residues" evidence="2">
    <location>
        <begin position="1283"/>
        <end position="1314"/>
    </location>
</feature>
<feature type="region of interest" description="Disordered" evidence="2">
    <location>
        <begin position="1507"/>
        <end position="1549"/>
    </location>
</feature>
<accession>U7PWM0</accession>
<feature type="compositionally biased region" description="Basic and acidic residues" evidence="2">
    <location>
        <begin position="548"/>
        <end position="560"/>
    </location>
</feature>
<feature type="compositionally biased region" description="Polar residues" evidence="2">
    <location>
        <begin position="203"/>
        <end position="212"/>
    </location>
</feature>
<dbReference type="EMBL" id="KI440844">
    <property type="protein sequence ID" value="ERS99967.1"/>
    <property type="molecule type" value="Genomic_DNA"/>
</dbReference>
<feature type="region of interest" description="Disordered" evidence="2">
    <location>
        <begin position="345"/>
        <end position="438"/>
    </location>
</feature>
<feature type="compositionally biased region" description="Basic and acidic residues" evidence="2">
    <location>
        <begin position="783"/>
        <end position="793"/>
    </location>
</feature>